<gene>
    <name evidence="5" type="ORF">ANCCEY_11342</name>
</gene>
<dbReference type="GO" id="GO:0005576">
    <property type="term" value="C:extracellular region"/>
    <property type="evidence" value="ECO:0007669"/>
    <property type="project" value="UniProtKB-SubCell"/>
</dbReference>
<accession>A0A0D6LI19</accession>
<dbReference type="EMBL" id="KE125279">
    <property type="protein sequence ID" value="EPB69576.1"/>
    <property type="molecule type" value="Genomic_DNA"/>
</dbReference>
<dbReference type="PANTHER" id="PTHR21700">
    <property type="entry name" value="TRANSTHYRETIN-LIKE FAMILY PROTEIN-RELATED"/>
    <property type="match status" value="1"/>
</dbReference>
<evidence type="ECO:0000256" key="4">
    <source>
        <dbReference type="ARBA" id="ARBA00022729"/>
    </source>
</evidence>
<reference evidence="5 6" key="1">
    <citation type="submission" date="2013-05" db="EMBL/GenBank/DDBJ databases">
        <title>Draft genome of the parasitic nematode Anyclostoma ceylanicum.</title>
        <authorList>
            <person name="Mitreva M."/>
        </authorList>
    </citation>
    <scope>NUCLEOTIDE SEQUENCE [LARGE SCALE GENOMIC DNA]</scope>
</reference>
<dbReference type="Proteomes" id="UP000054495">
    <property type="component" value="Unassembled WGS sequence"/>
</dbReference>
<evidence type="ECO:0000256" key="1">
    <source>
        <dbReference type="ARBA" id="ARBA00004613"/>
    </source>
</evidence>
<evidence type="ECO:0000256" key="3">
    <source>
        <dbReference type="ARBA" id="ARBA00022525"/>
    </source>
</evidence>
<dbReference type="GO" id="GO:0009986">
    <property type="term" value="C:cell surface"/>
    <property type="evidence" value="ECO:0007669"/>
    <property type="project" value="InterPro"/>
</dbReference>
<keyword evidence="4" id="KW-0732">Signal</keyword>
<keyword evidence="3" id="KW-0964">Secreted</keyword>
<dbReference type="InterPro" id="IPR001534">
    <property type="entry name" value="Transthyretin-like"/>
</dbReference>
<evidence type="ECO:0000313" key="5">
    <source>
        <dbReference type="EMBL" id="EPB69576.1"/>
    </source>
</evidence>
<dbReference type="Pfam" id="PF01060">
    <property type="entry name" value="TTR-52"/>
    <property type="match status" value="1"/>
</dbReference>
<evidence type="ECO:0000313" key="6">
    <source>
        <dbReference type="Proteomes" id="UP000054495"/>
    </source>
</evidence>
<dbReference type="Gene3D" id="2.60.40.3330">
    <property type="match status" value="1"/>
</dbReference>
<comment type="subcellular location">
    <subcellularLocation>
        <location evidence="1">Secreted</location>
    </subcellularLocation>
</comment>
<comment type="similarity">
    <text evidence="2">Belongs to the nematode transthyretin-like family.</text>
</comment>
<dbReference type="AlphaFoldDB" id="A0A0D6LI19"/>
<proteinExistence type="inferred from homology"/>
<protein>
    <submittedName>
        <fullName evidence="5">Transthyretin-like family protein</fullName>
    </submittedName>
</protein>
<evidence type="ECO:0000256" key="2">
    <source>
        <dbReference type="ARBA" id="ARBA00010112"/>
    </source>
</evidence>
<keyword evidence="6" id="KW-1185">Reference proteome</keyword>
<dbReference type="InterPro" id="IPR038479">
    <property type="entry name" value="Transthyretin-like_sf"/>
</dbReference>
<name>A0A0D6LI19_9BILA</name>
<sequence>MVNTENFQKNDYSEINTNAPDFVGVKITPPMVKSLAIAKFRSHVAINRIWKSVVKGSCHFMSSLGFGILSVNPYSFEKCGYICSITFVPLENKGTLQMRVAILLSLISSSYGSTQSVGVTGKVFCKNKPLGRTALQLFDRWLILSDKLMTTGLSDESGSFMIRGTTSGFFSIRPELRIYHRCNYNGKCWKVRSVPIPNKYVVKGGRDKLANFYDTGAVDLSKKKSDDSLSCKYHIAF</sequence>
<organism evidence="5 6">
    <name type="scientific">Ancylostoma ceylanicum</name>
    <dbReference type="NCBI Taxonomy" id="53326"/>
    <lineage>
        <taxon>Eukaryota</taxon>
        <taxon>Metazoa</taxon>
        <taxon>Ecdysozoa</taxon>
        <taxon>Nematoda</taxon>
        <taxon>Chromadorea</taxon>
        <taxon>Rhabditida</taxon>
        <taxon>Rhabditina</taxon>
        <taxon>Rhabditomorpha</taxon>
        <taxon>Strongyloidea</taxon>
        <taxon>Ancylostomatidae</taxon>
        <taxon>Ancylostomatinae</taxon>
        <taxon>Ancylostoma</taxon>
    </lineage>
</organism>